<feature type="region of interest" description="Disordered" evidence="1">
    <location>
        <begin position="1"/>
        <end position="86"/>
    </location>
</feature>
<protein>
    <submittedName>
        <fullName evidence="2">Protein cordon-bleu</fullName>
    </submittedName>
</protein>
<feature type="compositionally biased region" description="Polar residues" evidence="1">
    <location>
        <begin position="23"/>
        <end position="33"/>
    </location>
</feature>
<dbReference type="AlphaFoldDB" id="V8P632"/>
<feature type="non-terminal residue" evidence="2">
    <location>
        <position position="1"/>
    </location>
</feature>
<dbReference type="GO" id="GO:0030041">
    <property type="term" value="P:actin filament polymerization"/>
    <property type="evidence" value="ECO:0007669"/>
    <property type="project" value="TreeGrafter"/>
</dbReference>
<dbReference type="GO" id="GO:0005884">
    <property type="term" value="C:actin filament"/>
    <property type="evidence" value="ECO:0007669"/>
    <property type="project" value="TreeGrafter"/>
</dbReference>
<dbReference type="Proteomes" id="UP000018936">
    <property type="component" value="Unassembled WGS sequence"/>
</dbReference>
<dbReference type="GO" id="GO:0003785">
    <property type="term" value="F:actin monomer binding"/>
    <property type="evidence" value="ECO:0007669"/>
    <property type="project" value="InterPro"/>
</dbReference>
<evidence type="ECO:0000256" key="1">
    <source>
        <dbReference type="SAM" id="MobiDB-lite"/>
    </source>
</evidence>
<accession>V8P632</accession>
<organism evidence="2 3">
    <name type="scientific">Ophiophagus hannah</name>
    <name type="common">King cobra</name>
    <name type="synonym">Naja hannah</name>
    <dbReference type="NCBI Taxonomy" id="8665"/>
    <lineage>
        <taxon>Eukaryota</taxon>
        <taxon>Metazoa</taxon>
        <taxon>Chordata</taxon>
        <taxon>Craniata</taxon>
        <taxon>Vertebrata</taxon>
        <taxon>Euteleostomi</taxon>
        <taxon>Lepidosauria</taxon>
        <taxon>Squamata</taxon>
        <taxon>Bifurcata</taxon>
        <taxon>Unidentata</taxon>
        <taxon>Episquamata</taxon>
        <taxon>Toxicofera</taxon>
        <taxon>Serpentes</taxon>
        <taxon>Colubroidea</taxon>
        <taxon>Elapidae</taxon>
        <taxon>Elapinae</taxon>
        <taxon>Ophiophagus</taxon>
    </lineage>
</organism>
<dbReference type="GO" id="GO:0001726">
    <property type="term" value="C:ruffle"/>
    <property type="evidence" value="ECO:0007669"/>
    <property type="project" value="TreeGrafter"/>
</dbReference>
<dbReference type="GO" id="GO:0043025">
    <property type="term" value="C:neuronal cell body"/>
    <property type="evidence" value="ECO:0007669"/>
    <property type="project" value="TreeGrafter"/>
</dbReference>
<sequence>MPKVSSFASDELQGFQNAEEVLKNNSNSAQKQQYAPAPPPLLPLSPAHLGMEKAHPLPRMTDSPGNSRQALMEAIHSGAGKAHLRK</sequence>
<reference evidence="2 3" key="1">
    <citation type="journal article" date="2013" name="Proc. Natl. Acad. Sci. U.S.A.">
        <title>The king cobra genome reveals dynamic gene evolution and adaptation in the snake venom system.</title>
        <authorList>
            <person name="Vonk F.J."/>
            <person name="Casewell N.R."/>
            <person name="Henkel C.V."/>
            <person name="Heimberg A.M."/>
            <person name="Jansen H.J."/>
            <person name="McCleary R.J."/>
            <person name="Kerkkamp H.M."/>
            <person name="Vos R.A."/>
            <person name="Guerreiro I."/>
            <person name="Calvete J.J."/>
            <person name="Wuster W."/>
            <person name="Woods A.E."/>
            <person name="Logan J.M."/>
            <person name="Harrison R.A."/>
            <person name="Castoe T.A."/>
            <person name="de Koning A.P."/>
            <person name="Pollock D.D."/>
            <person name="Yandell M."/>
            <person name="Calderon D."/>
            <person name="Renjifo C."/>
            <person name="Currier R.B."/>
            <person name="Salgado D."/>
            <person name="Pla D."/>
            <person name="Sanz L."/>
            <person name="Hyder A.S."/>
            <person name="Ribeiro J.M."/>
            <person name="Arntzen J.W."/>
            <person name="van den Thillart G.E."/>
            <person name="Boetzer M."/>
            <person name="Pirovano W."/>
            <person name="Dirks R.P."/>
            <person name="Spaink H.P."/>
            <person name="Duboule D."/>
            <person name="McGlinn E."/>
            <person name="Kini R.M."/>
            <person name="Richardson M.K."/>
        </authorList>
    </citation>
    <scope>NUCLEOTIDE SEQUENCE</scope>
    <source>
        <tissue evidence="2">Blood</tissue>
    </source>
</reference>
<dbReference type="GO" id="GO:0044294">
    <property type="term" value="C:dendritic growth cone"/>
    <property type="evidence" value="ECO:0007669"/>
    <property type="project" value="TreeGrafter"/>
</dbReference>
<dbReference type="GO" id="GO:0044295">
    <property type="term" value="C:axonal growth cone"/>
    <property type="evidence" value="ECO:0007669"/>
    <property type="project" value="TreeGrafter"/>
</dbReference>
<dbReference type="EMBL" id="AZIM01000644">
    <property type="protein sequence ID" value="ETE69994.1"/>
    <property type="molecule type" value="Genomic_DNA"/>
</dbReference>
<dbReference type="GO" id="GO:0051639">
    <property type="term" value="P:actin filament network formation"/>
    <property type="evidence" value="ECO:0007669"/>
    <property type="project" value="TreeGrafter"/>
</dbReference>
<name>V8P632_OPHHA</name>
<gene>
    <name evidence="2" type="primary">Cobl</name>
    <name evidence="2" type="ORF">L345_04202</name>
</gene>
<dbReference type="GO" id="GO:1990357">
    <property type="term" value="C:terminal web"/>
    <property type="evidence" value="ECO:0007669"/>
    <property type="project" value="TreeGrafter"/>
</dbReference>
<dbReference type="PANTHER" id="PTHR47008">
    <property type="entry name" value="PROTEIN CORDON-BLEU"/>
    <property type="match status" value="1"/>
</dbReference>
<evidence type="ECO:0000313" key="3">
    <source>
        <dbReference type="Proteomes" id="UP000018936"/>
    </source>
</evidence>
<dbReference type="InterPro" id="IPR039895">
    <property type="entry name" value="COBL-like"/>
</dbReference>
<keyword evidence="3" id="KW-1185">Reference proteome</keyword>
<comment type="caution">
    <text evidence="2">The sequence shown here is derived from an EMBL/GenBank/DDBJ whole genome shotgun (WGS) entry which is preliminary data.</text>
</comment>
<dbReference type="GO" id="GO:0005886">
    <property type="term" value="C:plasma membrane"/>
    <property type="evidence" value="ECO:0007669"/>
    <property type="project" value="TreeGrafter"/>
</dbReference>
<dbReference type="PANTHER" id="PTHR47008:SF1">
    <property type="entry name" value="PROTEIN CORDON-BLEU"/>
    <property type="match status" value="1"/>
</dbReference>
<dbReference type="GO" id="GO:0048471">
    <property type="term" value="C:perinuclear region of cytoplasm"/>
    <property type="evidence" value="ECO:0007669"/>
    <property type="project" value="TreeGrafter"/>
</dbReference>
<evidence type="ECO:0000313" key="2">
    <source>
        <dbReference type="EMBL" id="ETE69994.1"/>
    </source>
</evidence>
<proteinExistence type="predicted"/>
<feature type="non-terminal residue" evidence="2">
    <location>
        <position position="86"/>
    </location>
</feature>